<dbReference type="OrthoDB" id="1750432at2759"/>
<accession>A0A0D2LSC0</accession>
<dbReference type="Proteomes" id="UP000054270">
    <property type="component" value="Unassembled WGS sequence"/>
</dbReference>
<evidence type="ECO:0000313" key="2">
    <source>
        <dbReference type="Proteomes" id="UP000054270"/>
    </source>
</evidence>
<dbReference type="CDD" id="cd00303">
    <property type="entry name" value="retropepsin_like"/>
    <property type="match status" value="1"/>
</dbReference>
<evidence type="ECO:0000313" key="1">
    <source>
        <dbReference type="EMBL" id="KJA13678.1"/>
    </source>
</evidence>
<dbReference type="AlphaFoldDB" id="A0A0D2LSC0"/>
<proteinExistence type="predicted"/>
<name>A0A0D2LSC0_HYPSF</name>
<sequence length="157" mass="17838">LCDFMSSTLTDQLKLKRKELVTPLTVQLAVLGSRSKINYQVSTEFAYQGIREERTFDIINLSNYDLILGTPNTALPIKGLAVKTLALRAARIREENLDDARTYLKELAAPLCRAAEDTGLPPLRAVNHCIELIDEDRIYPWRPARCPEAFMDQWTTK</sequence>
<feature type="non-terminal residue" evidence="1">
    <location>
        <position position="157"/>
    </location>
</feature>
<gene>
    <name evidence="1" type="ORF">HYPSUDRAFT_101808</name>
</gene>
<keyword evidence="2" id="KW-1185">Reference proteome</keyword>
<feature type="non-terminal residue" evidence="1">
    <location>
        <position position="1"/>
    </location>
</feature>
<dbReference type="EMBL" id="KN817723">
    <property type="protein sequence ID" value="KJA13678.1"/>
    <property type="molecule type" value="Genomic_DNA"/>
</dbReference>
<organism evidence="1 2">
    <name type="scientific">Hypholoma sublateritium (strain FD-334 SS-4)</name>
    <dbReference type="NCBI Taxonomy" id="945553"/>
    <lineage>
        <taxon>Eukaryota</taxon>
        <taxon>Fungi</taxon>
        <taxon>Dikarya</taxon>
        <taxon>Basidiomycota</taxon>
        <taxon>Agaricomycotina</taxon>
        <taxon>Agaricomycetes</taxon>
        <taxon>Agaricomycetidae</taxon>
        <taxon>Agaricales</taxon>
        <taxon>Agaricineae</taxon>
        <taxon>Strophariaceae</taxon>
        <taxon>Hypholoma</taxon>
    </lineage>
</organism>
<dbReference type="STRING" id="945553.A0A0D2LSC0"/>
<reference evidence="2" key="1">
    <citation type="submission" date="2014-04" db="EMBL/GenBank/DDBJ databases">
        <title>Evolutionary Origins and Diversification of the Mycorrhizal Mutualists.</title>
        <authorList>
            <consortium name="DOE Joint Genome Institute"/>
            <consortium name="Mycorrhizal Genomics Consortium"/>
            <person name="Kohler A."/>
            <person name="Kuo A."/>
            <person name="Nagy L.G."/>
            <person name="Floudas D."/>
            <person name="Copeland A."/>
            <person name="Barry K.W."/>
            <person name="Cichocki N."/>
            <person name="Veneault-Fourrey C."/>
            <person name="LaButti K."/>
            <person name="Lindquist E.A."/>
            <person name="Lipzen A."/>
            <person name="Lundell T."/>
            <person name="Morin E."/>
            <person name="Murat C."/>
            <person name="Riley R."/>
            <person name="Ohm R."/>
            <person name="Sun H."/>
            <person name="Tunlid A."/>
            <person name="Henrissat B."/>
            <person name="Grigoriev I.V."/>
            <person name="Hibbett D.S."/>
            <person name="Martin F."/>
        </authorList>
    </citation>
    <scope>NUCLEOTIDE SEQUENCE [LARGE SCALE GENOMIC DNA]</scope>
    <source>
        <strain evidence="2">FD-334 SS-4</strain>
    </source>
</reference>
<protein>
    <submittedName>
        <fullName evidence="1">Uncharacterized protein</fullName>
    </submittedName>
</protein>